<accession>A0ABD3FGH0</accession>
<dbReference type="Proteomes" id="UP001632037">
    <property type="component" value="Unassembled WGS sequence"/>
</dbReference>
<evidence type="ECO:0000313" key="2">
    <source>
        <dbReference type="Proteomes" id="UP001632037"/>
    </source>
</evidence>
<sequence>MPSRFSAAADHQLGGTKSLDLLSARQPRLIDVGGSGCDAKATASSSSASIEYNEMPAKQSLRCLFFSDVHARLGCILLSTRRQFATAATIMALYHVT</sequence>
<evidence type="ECO:0000313" key="1">
    <source>
        <dbReference type="EMBL" id="KAL3665863.1"/>
    </source>
</evidence>
<protein>
    <submittedName>
        <fullName evidence="1">Uncharacterized protein</fullName>
    </submittedName>
</protein>
<reference evidence="1 2" key="1">
    <citation type="submission" date="2024-09" db="EMBL/GenBank/DDBJ databases">
        <title>Genome sequencing and assembly of Phytophthora oleae, isolate VK10A, causative agent of rot of olive drupes.</title>
        <authorList>
            <person name="Conti Taguali S."/>
            <person name="Riolo M."/>
            <person name="La Spada F."/>
            <person name="Cacciola S.O."/>
            <person name="Dionisio G."/>
        </authorList>
    </citation>
    <scope>NUCLEOTIDE SEQUENCE [LARGE SCALE GENOMIC DNA]</scope>
    <source>
        <strain evidence="1 2">VK10A</strain>
    </source>
</reference>
<gene>
    <name evidence="1" type="ORF">V7S43_009287</name>
</gene>
<organism evidence="1 2">
    <name type="scientific">Phytophthora oleae</name>
    <dbReference type="NCBI Taxonomy" id="2107226"/>
    <lineage>
        <taxon>Eukaryota</taxon>
        <taxon>Sar</taxon>
        <taxon>Stramenopiles</taxon>
        <taxon>Oomycota</taxon>
        <taxon>Peronosporomycetes</taxon>
        <taxon>Peronosporales</taxon>
        <taxon>Peronosporaceae</taxon>
        <taxon>Phytophthora</taxon>
    </lineage>
</organism>
<comment type="caution">
    <text evidence="1">The sequence shown here is derived from an EMBL/GenBank/DDBJ whole genome shotgun (WGS) entry which is preliminary data.</text>
</comment>
<dbReference type="EMBL" id="JBIMZQ010000019">
    <property type="protein sequence ID" value="KAL3665863.1"/>
    <property type="molecule type" value="Genomic_DNA"/>
</dbReference>
<dbReference type="AlphaFoldDB" id="A0ABD3FGH0"/>
<name>A0ABD3FGH0_9STRA</name>
<keyword evidence="2" id="KW-1185">Reference proteome</keyword>
<proteinExistence type="predicted"/>